<protein>
    <submittedName>
        <fullName evidence="3">Uncharacterized protein</fullName>
    </submittedName>
</protein>
<proteinExistence type="predicted"/>
<comment type="caution">
    <text evidence="3">The sequence shown here is derived from an EMBL/GenBank/DDBJ whole genome shotgun (WGS) entry which is preliminary data.</text>
</comment>
<keyword evidence="2" id="KW-0732">Signal</keyword>
<sequence>MKFLIVLLSVAALASANVRKPRNLNLILGSGDSLSSSTNALARSVGTILLAQARPSVRQYAYAPQYQFVHAAAPSVQYVQAPAQTVRLVQAPAQTVKYVEAPIQLVQTVQQQGPINAAVQTTRSLQVVDVASTGGAAAPQSIVIGPSVQPLDIEFQSQSSPISVRQTHIPGTPNAPQHSAHEDEPDYLRQEITKPIIHEVTEVIQPHRKITQEVRPVEETVNQILTRGQQQQQVAVQPVAVQAAAPVQIVQAAPAPVEIVQAAPAPVEIVQAAPAPVVEAVQEAAPVAATSAQTIQLGEVQPIILKGGRLNIQTAVLPANARISRF</sequence>
<evidence type="ECO:0000256" key="2">
    <source>
        <dbReference type="SAM" id="SignalP"/>
    </source>
</evidence>
<feature type="chain" id="PRO_5040215703" evidence="2">
    <location>
        <begin position="17"/>
        <end position="326"/>
    </location>
</feature>
<evidence type="ECO:0000313" key="3">
    <source>
        <dbReference type="EMBL" id="KAJ6220714.1"/>
    </source>
</evidence>
<dbReference type="Proteomes" id="UP001142055">
    <property type="component" value="Chromosome 2"/>
</dbReference>
<reference evidence="3" key="1">
    <citation type="submission" date="2022-12" db="EMBL/GenBank/DDBJ databases">
        <title>Genome assemblies of Blomia tropicalis.</title>
        <authorList>
            <person name="Cui Y."/>
        </authorList>
    </citation>
    <scope>NUCLEOTIDE SEQUENCE</scope>
    <source>
        <tissue evidence="3">Adult mites</tissue>
    </source>
</reference>
<feature type="region of interest" description="Disordered" evidence="1">
    <location>
        <begin position="164"/>
        <end position="183"/>
    </location>
</feature>
<gene>
    <name evidence="3" type="ORF">RDWZM_006526</name>
</gene>
<organism evidence="3 4">
    <name type="scientific">Blomia tropicalis</name>
    <name type="common">Mite</name>
    <dbReference type="NCBI Taxonomy" id="40697"/>
    <lineage>
        <taxon>Eukaryota</taxon>
        <taxon>Metazoa</taxon>
        <taxon>Ecdysozoa</taxon>
        <taxon>Arthropoda</taxon>
        <taxon>Chelicerata</taxon>
        <taxon>Arachnida</taxon>
        <taxon>Acari</taxon>
        <taxon>Acariformes</taxon>
        <taxon>Sarcoptiformes</taxon>
        <taxon>Astigmata</taxon>
        <taxon>Glycyphagoidea</taxon>
        <taxon>Echimyopodidae</taxon>
        <taxon>Blomia</taxon>
    </lineage>
</organism>
<feature type="signal peptide" evidence="2">
    <location>
        <begin position="1"/>
        <end position="16"/>
    </location>
</feature>
<dbReference type="EMBL" id="JAPWDV010000002">
    <property type="protein sequence ID" value="KAJ6220714.1"/>
    <property type="molecule type" value="Genomic_DNA"/>
</dbReference>
<name>A0A9Q0M8F0_BLOTA</name>
<keyword evidence="4" id="KW-1185">Reference proteome</keyword>
<accession>A0A9Q0M8F0</accession>
<evidence type="ECO:0000256" key="1">
    <source>
        <dbReference type="SAM" id="MobiDB-lite"/>
    </source>
</evidence>
<evidence type="ECO:0000313" key="4">
    <source>
        <dbReference type="Proteomes" id="UP001142055"/>
    </source>
</evidence>
<dbReference type="AlphaFoldDB" id="A0A9Q0M8F0"/>